<evidence type="ECO:0008006" key="4">
    <source>
        <dbReference type="Google" id="ProtNLM"/>
    </source>
</evidence>
<dbReference type="Gene3D" id="3.40.50.450">
    <property type="match status" value="1"/>
</dbReference>
<dbReference type="PANTHER" id="PTHR47508:SF3">
    <property type="entry name" value="TIR DOMAIN-CONTAINING PROTEIN"/>
    <property type="match status" value="1"/>
</dbReference>
<dbReference type="AlphaFoldDB" id="A0A1V9X2I1"/>
<dbReference type="EMBL" id="MNPL01028237">
    <property type="protein sequence ID" value="OQR67601.1"/>
    <property type="molecule type" value="Genomic_DNA"/>
</dbReference>
<dbReference type="OrthoDB" id="10062307at2759"/>
<feature type="compositionally biased region" description="Polar residues" evidence="1">
    <location>
        <begin position="108"/>
        <end position="117"/>
    </location>
</feature>
<evidence type="ECO:0000256" key="1">
    <source>
        <dbReference type="SAM" id="MobiDB-lite"/>
    </source>
</evidence>
<name>A0A1V9X2I1_9ACAR</name>
<organism evidence="2 3">
    <name type="scientific">Tropilaelaps mercedesae</name>
    <dbReference type="NCBI Taxonomy" id="418985"/>
    <lineage>
        <taxon>Eukaryota</taxon>
        <taxon>Metazoa</taxon>
        <taxon>Ecdysozoa</taxon>
        <taxon>Arthropoda</taxon>
        <taxon>Chelicerata</taxon>
        <taxon>Arachnida</taxon>
        <taxon>Acari</taxon>
        <taxon>Parasitiformes</taxon>
        <taxon>Mesostigmata</taxon>
        <taxon>Gamasina</taxon>
        <taxon>Dermanyssoidea</taxon>
        <taxon>Laelapidae</taxon>
        <taxon>Tropilaelaps</taxon>
    </lineage>
</organism>
<gene>
    <name evidence="2" type="ORF">BIW11_13423</name>
</gene>
<feature type="region of interest" description="Disordered" evidence="1">
    <location>
        <begin position="474"/>
        <end position="513"/>
    </location>
</feature>
<dbReference type="InParanoid" id="A0A1V9X2I1"/>
<evidence type="ECO:0000313" key="2">
    <source>
        <dbReference type="EMBL" id="OQR67601.1"/>
    </source>
</evidence>
<feature type="region of interest" description="Disordered" evidence="1">
    <location>
        <begin position="102"/>
        <end position="129"/>
    </location>
</feature>
<feature type="region of interest" description="Disordered" evidence="1">
    <location>
        <begin position="68"/>
        <end position="88"/>
    </location>
</feature>
<comment type="caution">
    <text evidence="2">The sequence shown here is derived from an EMBL/GenBank/DDBJ whole genome shotgun (WGS) entry which is preliminary data.</text>
</comment>
<protein>
    <recommendedName>
        <fullName evidence="4">TIR domain-containing protein</fullName>
    </recommendedName>
</protein>
<proteinExistence type="predicted"/>
<dbReference type="PANTHER" id="PTHR47508">
    <property type="entry name" value="SAM DOMAIN-CONTAINING PROTEIN-RELATED"/>
    <property type="match status" value="1"/>
</dbReference>
<feature type="compositionally biased region" description="Polar residues" evidence="1">
    <location>
        <begin position="70"/>
        <end position="79"/>
    </location>
</feature>
<keyword evidence="3" id="KW-1185">Reference proteome</keyword>
<accession>A0A1V9X2I1</accession>
<evidence type="ECO:0000313" key="3">
    <source>
        <dbReference type="Proteomes" id="UP000192247"/>
    </source>
</evidence>
<dbReference type="STRING" id="418985.A0A1V9X2I1"/>
<reference evidence="2 3" key="1">
    <citation type="journal article" date="2017" name="Gigascience">
        <title>Draft genome of the honey bee ectoparasitic mite, Tropilaelaps mercedesae, is shaped by the parasitic life history.</title>
        <authorList>
            <person name="Dong X."/>
            <person name="Armstrong S.D."/>
            <person name="Xia D."/>
            <person name="Makepeace B.L."/>
            <person name="Darby A.C."/>
            <person name="Kadowaki T."/>
        </authorList>
    </citation>
    <scope>NUCLEOTIDE SEQUENCE [LARGE SCALE GENOMIC DNA]</scope>
    <source>
        <strain evidence="2">Wuxi-XJTLU</strain>
    </source>
</reference>
<sequence>MLQTPVEEFASFLTVAEGDEYTEVSPSEQKIDVVISAHPRDKETADDIVKFLKSRNHSVWLTTEMDSDLSKTSGVSSPTGDVGSGLSNPAFCPSQRNLVKIPERPGQTGDTSASAEQHQPAGRVGSNGSDLQEHRIAQISHFLNKAAQTTLVVFIISPDFLKSSVSMQQVYYCQKRKHTIVIKTEKSKDMPCWWDSLMGTESIDITMPNFRSILEARVRDQLKKPEPSSDNETEEKNICERWESELKKLPSHDGCVYISGSTKDIDKRTATICDEIGKKLAQVSSITLITGGFNGVQQLVARSFFEARKESKTDTLVYHLLPKKDRACYQNDAPQGSDGTFRDADSGKTVFIGDSIKERELIVGRTFSICILIGGDDRAAHEAEQFLWNDHFVIPIISTGGAAGGDHNLDAKILQSPHCVHEDKWKILKDPSVDPDILANAVIEIWDRLHTQMLAISRKPVRLIRHRALPIKKRRRSRPADMDGFEGNLEPAVPFMTPADEDDASSHDDSFRPSGSNRLRWMRAFNLFNRFSTHL</sequence>
<dbReference type="Proteomes" id="UP000192247">
    <property type="component" value="Unassembled WGS sequence"/>
</dbReference>